<dbReference type="InterPro" id="IPR046350">
    <property type="entry name" value="Cystatin_sf"/>
</dbReference>
<evidence type="ECO:0000313" key="5">
    <source>
        <dbReference type="EMBL" id="ACU19522.1"/>
    </source>
</evidence>
<dbReference type="EnsemblPlants" id="KRH43742">
    <property type="protein sequence ID" value="KRH43742"/>
    <property type="gene ID" value="GLYMA_08G168600"/>
</dbReference>
<protein>
    <recommendedName>
        <fullName evidence="4">Cystatin domain-containing protein</fullName>
    </recommendedName>
</protein>
<name>C6TCH0_SOYBN</name>
<dbReference type="EMBL" id="BT095256">
    <property type="protein sequence ID" value="ACU19522.1"/>
    <property type="molecule type" value="mRNA"/>
</dbReference>
<dbReference type="GeneID" id="100801232"/>
<dbReference type="GO" id="GO:0004869">
    <property type="term" value="F:cysteine-type endopeptidase inhibitor activity"/>
    <property type="evidence" value="ECO:0007669"/>
    <property type="project" value="UniProtKB-KW"/>
</dbReference>
<sequence>MIKLECLLLVLVLMTSVVARKEPLLGRWSPIKNINDPKVIEIANYAIATFDKRFGTKKKLEKMIEGETRTVEGLKYKTRIVAGMDYFLIFRANDEYGEFQNYGATVRVIESLHFRNLTGFVPANS</sequence>
<evidence type="ECO:0000256" key="1">
    <source>
        <dbReference type="ARBA" id="ARBA00022690"/>
    </source>
</evidence>
<proteinExistence type="evidence at transcript level"/>
<keyword evidence="8" id="KW-1185">Reference proteome</keyword>
<evidence type="ECO:0000259" key="4">
    <source>
        <dbReference type="Pfam" id="PF16845"/>
    </source>
</evidence>
<keyword evidence="3" id="KW-0732">Signal</keyword>
<dbReference type="SMR" id="C6TCH0"/>
<organism evidence="5">
    <name type="scientific">Glycine max</name>
    <name type="common">Soybean</name>
    <name type="synonym">Glycine hispida</name>
    <dbReference type="NCBI Taxonomy" id="3847"/>
    <lineage>
        <taxon>Eukaryota</taxon>
        <taxon>Viridiplantae</taxon>
        <taxon>Streptophyta</taxon>
        <taxon>Embryophyta</taxon>
        <taxon>Tracheophyta</taxon>
        <taxon>Spermatophyta</taxon>
        <taxon>Magnoliopsida</taxon>
        <taxon>eudicotyledons</taxon>
        <taxon>Gunneridae</taxon>
        <taxon>Pentapetalae</taxon>
        <taxon>rosids</taxon>
        <taxon>fabids</taxon>
        <taxon>Fabales</taxon>
        <taxon>Fabaceae</taxon>
        <taxon>Papilionoideae</taxon>
        <taxon>50 kb inversion clade</taxon>
        <taxon>NPAAA clade</taxon>
        <taxon>indigoferoid/millettioid clade</taxon>
        <taxon>Phaseoleae</taxon>
        <taxon>Glycine</taxon>
        <taxon>Glycine subgen. Soja</taxon>
    </lineage>
</organism>
<reference evidence="7" key="3">
    <citation type="submission" date="2018-02" db="UniProtKB">
        <authorList>
            <consortium name="EnsemblPlants"/>
        </authorList>
    </citation>
    <scope>IDENTIFICATION</scope>
    <source>
        <strain evidence="7">Williams 82</strain>
    </source>
</reference>
<reference evidence="6" key="4">
    <citation type="submission" date="2018-07" db="EMBL/GenBank/DDBJ databases">
        <title>WGS assembly of Glycine max.</title>
        <authorList>
            <person name="Schmutz J."/>
            <person name="Cannon S."/>
            <person name="Schlueter J."/>
            <person name="Ma J."/>
            <person name="Mitros T."/>
            <person name="Nelson W."/>
            <person name="Hyten D."/>
            <person name="Song Q."/>
            <person name="Thelen J."/>
            <person name="Cheng J."/>
            <person name="Xu D."/>
            <person name="Hellsten U."/>
            <person name="May G."/>
            <person name="Yu Y."/>
            <person name="Sakurai T."/>
            <person name="Umezawa T."/>
            <person name="Bhattacharyya M."/>
            <person name="Sandhu D."/>
            <person name="Valliyodan B."/>
            <person name="Lindquist E."/>
            <person name="Peto M."/>
            <person name="Grant D."/>
            <person name="Shu S."/>
            <person name="Goodstein D."/>
            <person name="Barry K."/>
            <person name="Futrell-Griggs M."/>
            <person name="Abernathy B."/>
            <person name="Du J."/>
            <person name="Tian Z."/>
            <person name="Zhu L."/>
            <person name="Gill N."/>
            <person name="Joshi T."/>
            <person name="Libault M."/>
            <person name="Sethuraman A."/>
            <person name="Zhang X."/>
            <person name="Shinozaki K."/>
            <person name="Nguyen H."/>
            <person name="Wing R."/>
            <person name="Cregan P."/>
            <person name="Specht J."/>
            <person name="Grimwood J."/>
            <person name="Rokhsar D."/>
            <person name="Stacey G."/>
            <person name="Shoemaker R."/>
            <person name="Jackson S."/>
        </authorList>
    </citation>
    <scope>NUCLEOTIDE SEQUENCE</scope>
    <source>
        <tissue evidence="6">Callus</tissue>
    </source>
</reference>
<dbReference type="PANTHER" id="PTHR47364:SF2">
    <property type="entry name" value="CYSTEINE PROTEINASE INHIBITOR 5"/>
    <property type="match status" value="1"/>
</dbReference>
<keyword evidence="2" id="KW-0789">Thiol protease inhibitor</keyword>
<dbReference type="Proteomes" id="UP000008827">
    <property type="component" value="Chromosome 8"/>
</dbReference>
<accession>C6TCH0</accession>
<evidence type="ECO:0000256" key="3">
    <source>
        <dbReference type="SAM" id="SignalP"/>
    </source>
</evidence>
<feature type="chain" id="PRO_5014485404" description="Cystatin domain-containing protein" evidence="3">
    <location>
        <begin position="20"/>
        <end position="125"/>
    </location>
</feature>
<dbReference type="SUPFAM" id="SSF54403">
    <property type="entry name" value="Cystatin/monellin"/>
    <property type="match status" value="1"/>
</dbReference>
<evidence type="ECO:0000313" key="7">
    <source>
        <dbReference type="EnsemblPlants" id="KRH43742"/>
    </source>
</evidence>
<dbReference type="Gramene" id="KRH43742">
    <property type="protein sequence ID" value="KRH43742"/>
    <property type="gene ID" value="GLYMA_08G168600"/>
</dbReference>
<dbReference type="KEGG" id="gmx:100801232"/>
<reference evidence="6 7" key="2">
    <citation type="journal article" date="2010" name="Nature">
        <title>Genome sequence of the palaeopolyploid soybean.</title>
        <authorList>
            <person name="Schmutz J."/>
            <person name="Cannon S.B."/>
            <person name="Schlueter J."/>
            <person name="Ma J."/>
            <person name="Mitros T."/>
            <person name="Nelson W."/>
            <person name="Hyten D.L."/>
            <person name="Song Q."/>
            <person name="Thelen J.J."/>
            <person name="Cheng J."/>
            <person name="Xu D."/>
            <person name="Hellsten U."/>
            <person name="May G.D."/>
            <person name="Yu Y."/>
            <person name="Sakurai T."/>
            <person name="Umezawa T."/>
            <person name="Bhattacharyya M.K."/>
            <person name="Sandhu D."/>
            <person name="Valliyodan B."/>
            <person name="Lindquist E."/>
            <person name="Peto M."/>
            <person name="Grant D."/>
            <person name="Shu S."/>
            <person name="Goodstein D."/>
            <person name="Barry K."/>
            <person name="Futrell-Griggs M."/>
            <person name="Abernathy B."/>
            <person name="Du J."/>
            <person name="Tian Z."/>
            <person name="Zhu L."/>
            <person name="Gill N."/>
            <person name="Joshi T."/>
            <person name="Libault M."/>
            <person name="Sethuraman A."/>
            <person name="Zhang X.-C."/>
            <person name="Shinozaki K."/>
            <person name="Nguyen H.T."/>
            <person name="Wing R.A."/>
            <person name="Cregan P."/>
            <person name="Specht J."/>
            <person name="Grimwood J."/>
            <person name="Rokhsar D."/>
            <person name="Stacey G."/>
            <person name="Shoemaker R.C."/>
            <person name="Jackson S.A."/>
        </authorList>
    </citation>
    <scope>NUCLEOTIDE SEQUENCE [LARGE SCALE GENOMIC DNA]</scope>
    <source>
        <strain evidence="7">cv. Williams 82</strain>
        <tissue evidence="6">Callus</tissue>
    </source>
</reference>
<evidence type="ECO:0000256" key="2">
    <source>
        <dbReference type="ARBA" id="ARBA00022704"/>
    </source>
</evidence>
<dbReference type="Pfam" id="PF16845">
    <property type="entry name" value="SQAPI"/>
    <property type="match status" value="1"/>
</dbReference>
<evidence type="ECO:0000313" key="8">
    <source>
        <dbReference type="Proteomes" id="UP000008827"/>
    </source>
</evidence>
<dbReference type="AlphaFoldDB" id="C6TCH0"/>
<keyword evidence="1" id="KW-0646">Protease inhibitor</keyword>
<gene>
    <name evidence="7" type="primary">LOC100801232</name>
    <name evidence="6" type="ORF">GLYMA_08G168600</name>
</gene>
<feature type="signal peptide" evidence="3">
    <location>
        <begin position="1"/>
        <end position="19"/>
    </location>
</feature>
<dbReference type="OrthoDB" id="2016588at2759"/>
<reference evidence="5" key="1">
    <citation type="submission" date="2009-08" db="EMBL/GenBank/DDBJ databases">
        <authorList>
            <person name="Cheung F."/>
            <person name="Xiao Y."/>
            <person name="Chan A."/>
            <person name="Moskal W."/>
            <person name="Town C.D."/>
        </authorList>
    </citation>
    <scope>NUCLEOTIDE SEQUENCE</scope>
</reference>
<feature type="domain" description="Cystatin" evidence="4">
    <location>
        <begin position="31"/>
        <end position="121"/>
    </location>
</feature>
<dbReference type="PaxDb" id="3847-GLYMA08G17920.1"/>
<dbReference type="HOGENOM" id="CLU_113093_5_0_1"/>
<dbReference type="Gene3D" id="3.10.450.10">
    <property type="match status" value="1"/>
</dbReference>
<dbReference type="RefSeq" id="NP_001241377.1">
    <property type="nucleotide sequence ID" value="NM_001254448.2"/>
</dbReference>
<dbReference type="PANTHER" id="PTHR47364">
    <property type="entry name" value="CYSTEINE PROTEINASE INHIBITOR 5"/>
    <property type="match status" value="1"/>
</dbReference>
<evidence type="ECO:0000313" key="6">
    <source>
        <dbReference type="EMBL" id="KRH43742.1"/>
    </source>
</evidence>
<dbReference type="EMBL" id="CM000841">
    <property type="protein sequence ID" value="KRH43742.1"/>
    <property type="molecule type" value="Genomic_DNA"/>
</dbReference>
<dbReference type="InterPro" id="IPR000010">
    <property type="entry name" value="Cystatin_dom"/>
</dbReference>